<accession>A0A318T5J9</accession>
<dbReference type="InterPro" id="IPR019285">
    <property type="entry name" value="DUF2336"/>
</dbReference>
<evidence type="ECO:0000313" key="1">
    <source>
        <dbReference type="EMBL" id="PYE88376.1"/>
    </source>
</evidence>
<protein>
    <submittedName>
        <fullName evidence="1">Uncharacterized protein (DUF2336 family)</fullName>
    </submittedName>
</protein>
<reference evidence="1 2" key="1">
    <citation type="submission" date="2018-06" db="EMBL/GenBank/DDBJ databases">
        <title>Genomic Encyclopedia of Type Strains, Phase III (KMG-III): the genomes of soil and plant-associated and newly described type strains.</title>
        <authorList>
            <person name="Whitman W."/>
        </authorList>
    </citation>
    <scope>NUCLEOTIDE SEQUENCE [LARGE SCALE GENOMIC DNA]</scope>
    <source>
        <strain evidence="1 2">ORS 1419</strain>
    </source>
</reference>
<proteinExistence type="predicted"/>
<organism evidence="1 2">
    <name type="scientific">Phyllobacterium leguminum</name>
    <dbReference type="NCBI Taxonomy" id="314237"/>
    <lineage>
        <taxon>Bacteria</taxon>
        <taxon>Pseudomonadati</taxon>
        <taxon>Pseudomonadota</taxon>
        <taxon>Alphaproteobacteria</taxon>
        <taxon>Hyphomicrobiales</taxon>
        <taxon>Phyllobacteriaceae</taxon>
        <taxon>Phyllobacterium</taxon>
    </lineage>
</organism>
<sequence length="341" mass="36691">MTNEQFRALEAMSGTGKVNSGKADDLLSAAVTAFTAITRPARNDIQQLEDLAMPLLESATARGKRHVAAVLSQLDSAPRNLILALCDEAVEIAAPLLLRSSLLTSDDLVDIIASRGLGHARAIARRPEVDGIVQGVLESFADPAIDRSLAVRKQMGETTDTPLRPAGHLPLKGTDHAMVNARQPISALEGAMAGRAEGADASPVAGQMIDTALLRDQMFFRNLLADMLGVTFEQAQAIIGQWPSSRLPLALKALGLSAEASYLIMTAVLGRIDSDRNSLRDFVYFYRSIDRETALGLVRRGQADDITAMLRQKLREMAIEEEDLVLDAANSDDIAPLKAAR</sequence>
<name>A0A318T5J9_9HYPH</name>
<comment type="caution">
    <text evidence="1">The sequence shown here is derived from an EMBL/GenBank/DDBJ whole genome shotgun (WGS) entry which is preliminary data.</text>
</comment>
<gene>
    <name evidence="1" type="ORF">C7477_10718</name>
</gene>
<keyword evidence="2" id="KW-1185">Reference proteome</keyword>
<dbReference type="Proteomes" id="UP000247454">
    <property type="component" value="Unassembled WGS sequence"/>
</dbReference>
<evidence type="ECO:0000313" key="2">
    <source>
        <dbReference type="Proteomes" id="UP000247454"/>
    </source>
</evidence>
<dbReference type="OrthoDB" id="8437243at2"/>
<dbReference type="AlphaFoldDB" id="A0A318T5J9"/>
<dbReference type="Pfam" id="PF10098">
    <property type="entry name" value="DUF2336"/>
    <property type="match status" value="2"/>
</dbReference>
<dbReference type="EMBL" id="QJTF01000007">
    <property type="protein sequence ID" value="PYE88376.1"/>
    <property type="molecule type" value="Genomic_DNA"/>
</dbReference>